<dbReference type="Proteomes" id="UP000826234">
    <property type="component" value="Unassembled WGS sequence"/>
</dbReference>
<dbReference type="InterPro" id="IPR027408">
    <property type="entry name" value="PNPase/RNase_PH_dom_sf"/>
</dbReference>
<dbReference type="Gene3D" id="3.30.230.70">
    <property type="entry name" value="GHMP Kinase, N-terminal domain"/>
    <property type="match status" value="1"/>
</dbReference>
<evidence type="ECO:0000313" key="2">
    <source>
        <dbReference type="Proteomes" id="UP000826234"/>
    </source>
</evidence>
<dbReference type="EMBL" id="JAIPUX010000521">
    <property type="protein sequence ID" value="KAH0627241.1"/>
    <property type="molecule type" value="Genomic_DNA"/>
</dbReference>
<accession>A0ABQ7TBX2</accession>
<protein>
    <submittedName>
        <fullName evidence="1">Uncharacterized protein</fullName>
    </submittedName>
</protein>
<name>A0ABQ7TBX2_PHRPL</name>
<keyword evidence="2" id="KW-1185">Reference proteome</keyword>
<gene>
    <name evidence="1" type="ORF">JD844_002747</name>
</gene>
<organism evidence="1 2">
    <name type="scientific">Phrynosoma platyrhinos</name>
    <name type="common">Desert horned lizard</name>
    <dbReference type="NCBI Taxonomy" id="52577"/>
    <lineage>
        <taxon>Eukaryota</taxon>
        <taxon>Metazoa</taxon>
        <taxon>Chordata</taxon>
        <taxon>Craniata</taxon>
        <taxon>Vertebrata</taxon>
        <taxon>Euteleostomi</taxon>
        <taxon>Lepidosauria</taxon>
        <taxon>Squamata</taxon>
        <taxon>Bifurcata</taxon>
        <taxon>Unidentata</taxon>
        <taxon>Episquamata</taxon>
        <taxon>Toxicofera</taxon>
        <taxon>Iguania</taxon>
        <taxon>Phrynosomatidae</taxon>
        <taxon>Phrynosomatinae</taxon>
        <taxon>Phrynosoma</taxon>
    </lineage>
</organism>
<reference evidence="1 2" key="1">
    <citation type="journal article" date="2022" name="Gigascience">
        <title>A chromosome-level genome assembly and annotation of the desert horned lizard, Phrynosoma platyrhinos, provides insight into chromosomal rearrangements among reptiles.</title>
        <authorList>
            <person name="Koochekian N."/>
            <person name="Ascanio A."/>
            <person name="Farleigh K."/>
            <person name="Card D.C."/>
            <person name="Schield D.R."/>
            <person name="Castoe T.A."/>
            <person name="Jezkova T."/>
        </authorList>
    </citation>
    <scope>NUCLEOTIDE SEQUENCE [LARGE SCALE GENOMIC DNA]</scope>
    <source>
        <strain evidence="1">NK-2021</strain>
    </source>
</reference>
<sequence length="205" mass="21786">MAVAILAIWMTAAVLAVLMAVAILAACMGVAILAPPIGGAILVSLREAETLPIGGLPPSATVPTRVPHRPSPLRDTLKIAENKKAETALKKAHEAISIAIRAATTASVVVRASLQIPKVRVLNDEGTREIELSDDPYDCIRLNVDNVPCIVTLSKFSCLTLCLFLFPCAFQTGKRVGKLLHISLQATLDKEESLGTTRKKVGFLG</sequence>
<comment type="caution">
    <text evidence="1">The sequence shown here is derived from an EMBL/GenBank/DDBJ whole genome shotgun (WGS) entry which is preliminary data.</text>
</comment>
<proteinExistence type="predicted"/>
<evidence type="ECO:0000313" key="1">
    <source>
        <dbReference type="EMBL" id="KAH0627241.1"/>
    </source>
</evidence>